<keyword evidence="3" id="KW-1185">Reference proteome</keyword>
<accession>A0A5E4M453</accession>
<name>A0A5E4M453_9HEMI</name>
<feature type="region of interest" description="Disordered" evidence="1">
    <location>
        <begin position="227"/>
        <end position="249"/>
    </location>
</feature>
<gene>
    <name evidence="2" type="ORF">CINCED_3A013491</name>
</gene>
<protein>
    <submittedName>
        <fullName evidence="2">Uncharacterized protein</fullName>
    </submittedName>
</protein>
<feature type="compositionally biased region" description="Basic and acidic residues" evidence="1">
    <location>
        <begin position="235"/>
        <end position="249"/>
    </location>
</feature>
<dbReference type="Proteomes" id="UP000325440">
    <property type="component" value="Unassembled WGS sequence"/>
</dbReference>
<feature type="compositionally biased region" description="Low complexity" evidence="1">
    <location>
        <begin position="119"/>
        <end position="129"/>
    </location>
</feature>
<organism evidence="2 3">
    <name type="scientific">Cinara cedri</name>
    <dbReference type="NCBI Taxonomy" id="506608"/>
    <lineage>
        <taxon>Eukaryota</taxon>
        <taxon>Metazoa</taxon>
        <taxon>Ecdysozoa</taxon>
        <taxon>Arthropoda</taxon>
        <taxon>Hexapoda</taxon>
        <taxon>Insecta</taxon>
        <taxon>Pterygota</taxon>
        <taxon>Neoptera</taxon>
        <taxon>Paraneoptera</taxon>
        <taxon>Hemiptera</taxon>
        <taxon>Sternorrhyncha</taxon>
        <taxon>Aphidomorpha</taxon>
        <taxon>Aphidoidea</taxon>
        <taxon>Aphididae</taxon>
        <taxon>Lachninae</taxon>
        <taxon>Cinara</taxon>
    </lineage>
</organism>
<feature type="region of interest" description="Disordered" evidence="1">
    <location>
        <begin position="107"/>
        <end position="129"/>
    </location>
</feature>
<reference evidence="2 3" key="1">
    <citation type="submission" date="2019-08" db="EMBL/GenBank/DDBJ databases">
        <authorList>
            <person name="Alioto T."/>
            <person name="Alioto T."/>
            <person name="Gomez Garrido J."/>
        </authorList>
    </citation>
    <scope>NUCLEOTIDE SEQUENCE [LARGE SCALE GENOMIC DNA]</scope>
</reference>
<evidence type="ECO:0000313" key="3">
    <source>
        <dbReference type="Proteomes" id="UP000325440"/>
    </source>
</evidence>
<sequence>MHDLKHHLHLPFQGANFGFRFMEGYSGLPAHLLHHLQPQFLHPALDPRISFSPAGVFQPLGSPNPHHPQHQHHAAAAVAAAGLKGFTSAFAPPSKCYKMDDKSAAHAEASSFPYPPRRSPCSPASMSMSPPSSAAAAAAAVAANMHQHAKDECSDRDTPSSGAVSEDGRLIRITVAFMPGMWAGHSYRNRCAARNANSHAAGPLFWSCTPAAAFLCGRAGADGNLDGGSAVASRAEVRPAAEDDSVRQR</sequence>
<evidence type="ECO:0000313" key="2">
    <source>
        <dbReference type="EMBL" id="VVC24141.1"/>
    </source>
</evidence>
<proteinExistence type="predicted"/>
<dbReference type="AlphaFoldDB" id="A0A5E4M453"/>
<dbReference type="OrthoDB" id="6270329at2759"/>
<dbReference type="EMBL" id="CABPRJ010000001">
    <property type="protein sequence ID" value="VVC24141.1"/>
    <property type="molecule type" value="Genomic_DNA"/>
</dbReference>
<evidence type="ECO:0000256" key="1">
    <source>
        <dbReference type="SAM" id="MobiDB-lite"/>
    </source>
</evidence>